<keyword evidence="5 9" id="KW-0812">Transmembrane</keyword>
<evidence type="ECO:0000256" key="3">
    <source>
        <dbReference type="ARBA" id="ARBA00022475"/>
    </source>
</evidence>
<name>M8D8G5_9BACL</name>
<dbReference type="STRING" id="1300222.I532_12919"/>
<dbReference type="PANTHER" id="PTHR35011">
    <property type="entry name" value="2,3-DIKETO-L-GULONATE TRAP TRANSPORTER SMALL PERMEASE PROTEIN YIAM"/>
    <property type="match status" value="1"/>
</dbReference>
<keyword evidence="6 9" id="KW-1133">Transmembrane helix</keyword>
<proteinExistence type="inferred from homology"/>
<evidence type="ECO:0000313" key="12">
    <source>
        <dbReference type="Proteomes" id="UP000012081"/>
    </source>
</evidence>
<dbReference type="RefSeq" id="WP_003388700.1">
    <property type="nucleotide sequence ID" value="NZ_APBN01000004.1"/>
</dbReference>
<dbReference type="PATRIC" id="fig|1300222.3.peg.2701"/>
<sequence>MKFWVRLEEWILAVLMGIICVLTMVNVLSRYFFNSSLSMTEELTTNIFAFIIFIGAALLARENGHLGFALLTDQLPARFRIVCTVIVGCLTTVFFVILLWYGWEMVMQQYQYNQKTPAMGLPEWLMGLSVPLGALLCMFRFWEGYVLEIRRHKREEANQ</sequence>
<dbReference type="GO" id="GO:0022857">
    <property type="term" value="F:transmembrane transporter activity"/>
    <property type="evidence" value="ECO:0007669"/>
    <property type="project" value="TreeGrafter"/>
</dbReference>
<dbReference type="InterPro" id="IPR055348">
    <property type="entry name" value="DctQ"/>
</dbReference>
<dbReference type="PANTHER" id="PTHR35011:SF2">
    <property type="entry name" value="2,3-DIKETO-L-GULONATE TRAP TRANSPORTER SMALL PERMEASE PROTEIN YIAM"/>
    <property type="match status" value="1"/>
</dbReference>
<dbReference type="GO" id="GO:0005886">
    <property type="term" value="C:plasma membrane"/>
    <property type="evidence" value="ECO:0007669"/>
    <property type="project" value="UniProtKB-SubCell"/>
</dbReference>
<accession>M8D8G5</accession>
<comment type="similarity">
    <text evidence="8">Belongs to the TRAP transporter small permease family.</text>
</comment>
<comment type="caution">
    <text evidence="11">The sequence shown here is derived from an EMBL/GenBank/DDBJ whole genome shotgun (WGS) entry which is preliminary data.</text>
</comment>
<evidence type="ECO:0000256" key="8">
    <source>
        <dbReference type="ARBA" id="ARBA00038436"/>
    </source>
</evidence>
<dbReference type="GO" id="GO:0015740">
    <property type="term" value="P:C4-dicarboxylate transport"/>
    <property type="evidence" value="ECO:0007669"/>
    <property type="project" value="TreeGrafter"/>
</dbReference>
<dbReference type="InterPro" id="IPR007387">
    <property type="entry name" value="TRAP_DctQ"/>
</dbReference>
<organism evidence="11 12">
    <name type="scientific">Brevibacillus borstelensis AK1</name>
    <dbReference type="NCBI Taxonomy" id="1300222"/>
    <lineage>
        <taxon>Bacteria</taxon>
        <taxon>Bacillati</taxon>
        <taxon>Bacillota</taxon>
        <taxon>Bacilli</taxon>
        <taxon>Bacillales</taxon>
        <taxon>Paenibacillaceae</taxon>
        <taxon>Brevibacillus</taxon>
    </lineage>
</organism>
<dbReference type="OrthoDB" id="4964541at2"/>
<keyword evidence="12" id="KW-1185">Reference proteome</keyword>
<comment type="subcellular location">
    <subcellularLocation>
        <location evidence="1">Cell inner membrane</location>
        <topology evidence="1">Multi-pass membrane protein</topology>
    </subcellularLocation>
</comment>
<feature type="transmembrane region" description="Helical" evidence="9">
    <location>
        <begin position="123"/>
        <end position="142"/>
    </location>
</feature>
<evidence type="ECO:0000256" key="7">
    <source>
        <dbReference type="ARBA" id="ARBA00023136"/>
    </source>
</evidence>
<keyword evidence="2" id="KW-0813">Transport</keyword>
<protein>
    <submittedName>
        <fullName evidence="11">C4-dicarboxylate transport system permease small protein</fullName>
    </submittedName>
</protein>
<evidence type="ECO:0000256" key="2">
    <source>
        <dbReference type="ARBA" id="ARBA00022448"/>
    </source>
</evidence>
<feature type="transmembrane region" description="Helical" evidence="9">
    <location>
        <begin position="81"/>
        <end position="103"/>
    </location>
</feature>
<evidence type="ECO:0000256" key="9">
    <source>
        <dbReference type="SAM" id="Phobius"/>
    </source>
</evidence>
<feature type="transmembrane region" description="Helical" evidence="9">
    <location>
        <begin position="12"/>
        <end position="31"/>
    </location>
</feature>
<reference evidence="11 12" key="1">
    <citation type="submission" date="2013-03" db="EMBL/GenBank/DDBJ databases">
        <title>Assembly of a new bacterial strain Brevibacillus borstelensis AK1.</title>
        <authorList>
            <person name="Rajan I."/>
            <person name="PoliReddy D."/>
            <person name="Sugumar T."/>
            <person name="Rathinam K."/>
            <person name="Alqarawi S."/>
            <person name="Khalil A.B."/>
            <person name="Sivakumar N."/>
        </authorList>
    </citation>
    <scope>NUCLEOTIDE SEQUENCE [LARGE SCALE GENOMIC DNA]</scope>
    <source>
        <strain evidence="11 12">AK1</strain>
    </source>
</reference>
<keyword evidence="7 9" id="KW-0472">Membrane</keyword>
<feature type="transmembrane region" description="Helical" evidence="9">
    <location>
        <begin position="43"/>
        <end position="60"/>
    </location>
</feature>
<evidence type="ECO:0000256" key="6">
    <source>
        <dbReference type="ARBA" id="ARBA00022989"/>
    </source>
</evidence>
<evidence type="ECO:0000256" key="5">
    <source>
        <dbReference type="ARBA" id="ARBA00022692"/>
    </source>
</evidence>
<feature type="domain" description="Tripartite ATP-independent periplasmic transporters DctQ component" evidence="10">
    <location>
        <begin position="19"/>
        <end position="144"/>
    </location>
</feature>
<dbReference type="Pfam" id="PF04290">
    <property type="entry name" value="DctQ"/>
    <property type="match status" value="1"/>
</dbReference>
<evidence type="ECO:0000256" key="1">
    <source>
        <dbReference type="ARBA" id="ARBA00004429"/>
    </source>
</evidence>
<dbReference type="GeneID" id="89497368"/>
<keyword evidence="3" id="KW-1003">Cell membrane</keyword>
<evidence type="ECO:0000256" key="4">
    <source>
        <dbReference type="ARBA" id="ARBA00022519"/>
    </source>
</evidence>
<dbReference type="AlphaFoldDB" id="M8D8G5"/>
<gene>
    <name evidence="11" type="ORF">I532_12919</name>
</gene>
<evidence type="ECO:0000259" key="10">
    <source>
        <dbReference type="Pfam" id="PF04290"/>
    </source>
</evidence>
<dbReference type="EMBL" id="APBN01000004">
    <property type="protein sequence ID" value="EMT52559.1"/>
    <property type="molecule type" value="Genomic_DNA"/>
</dbReference>
<evidence type="ECO:0000313" key="11">
    <source>
        <dbReference type="EMBL" id="EMT52559.1"/>
    </source>
</evidence>
<keyword evidence="4" id="KW-0997">Cell inner membrane</keyword>
<dbReference type="Proteomes" id="UP000012081">
    <property type="component" value="Unassembled WGS sequence"/>
</dbReference>